<name>Q7MSM6_WOLSU</name>
<dbReference type="Proteomes" id="UP000000422">
    <property type="component" value="Chromosome"/>
</dbReference>
<dbReference type="PANTHER" id="PTHR40940">
    <property type="entry name" value="PROTEIN BATD-RELATED"/>
    <property type="match status" value="1"/>
</dbReference>
<dbReference type="RefSeq" id="WP_011138252.1">
    <property type="nucleotide sequence ID" value="NC_005090.1"/>
</dbReference>
<evidence type="ECO:0000256" key="1">
    <source>
        <dbReference type="SAM" id="Phobius"/>
    </source>
</evidence>
<gene>
    <name evidence="2" type="ordered locus">WS0300</name>
</gene>
<dbReference type="KEGG" id="wsu:WS0300"/>
<dbReference type="InterPro" id="IPR025738">
    <property type="entry name" value="BatD"/>
</dbReference>
<feature type="transmembrane region" description="Helical" evidence="1">
    <location>
        <begin position="284"/>
        <end position="308"/>
    </location>
</feature>
<dbReference type="HOGENOM" id="CLU_725513_0_0_7"/>
<protein>
    <recommendedName>
        <fullName evidence="4">Protein BatD</fullName>
    </recommendedName>
</protein>
<organism evidence="3">
    <name type="scientific">Wolinella succinogenes (strain ATCC 29543 / DSM 1740 / CCUG 13145 / JCM 31913 / LMG 7466 / NCTC 11488 / FDC 602W)</name>
    <name type="common">Vibrio succinogenes</name>
    <dbReference type="NCBI Taxonomy" id="273121"/>
    <lineage>
        <taxon>Bacteria</taxon>
        <taxon>Pseudomonadati</taxon>
        <taxon>Campylobacterota</taxon>
        <taxon>Epsilonproteobacteria</taxon>
        <taxon>Campylobacterales</taxon>
        <taxon>Helicobacteraceae</taxon>
        <taxon>Wolinella</taxon>
    </lineage>
</organism>
<evidence type="ECO:0000313" key="3">
    <source>
        <dbReference type="Proteomes" id="UP000000422"/>
    </source>
</evidence>
<dbReference type="EMBL" id="BX571657">
    <property type="protein sequence ID" value="CAE09451.1"/>
    <property type="molecule type" value="Genomic_DNA"/>
</dbReference>
<keyword evidence="1" id="KW-1133">Transmembrane helix</keyword>
<dbReference type="AlphaFoldDB" id="Q7MSM6"/>
<dbReference type="PANTHER" id="PTHR40940:SF2">
    <property type="entry name" value="BATD"/>
    <property type="match status" value="1"/>
</dbReference>
<accession>Q7MSM6</accession>
<evidence type="ECO:0000313" key="2">
    <source>
        <dbReference type="EMBL" id="CAE09451.1"/>
    </source>
</evidence>
<dbReference type="eggNOG" id="COG0457">
    <property type="taxonomic scope" value="Bacteria"/>
</dbReference>
<keyword evidence="1" id="KW-0472">Membrane</keyword>
<reference evidence="2 3" key="1">
    <citation type="journal article" date="2003" name="Proc. Natl. Acad. Sci. U.S.A.">
        <title>Complete genome sequence and analysis of Wolinella succinogenes.</title>
        <authorList>
            <person name="Baar C."/>
            <person name="Eppinger M."/>
            <person name="Raddatz G."/>
            <person name="Simon JM."/>
            <person name="Lanz C."/>
            <person name="Klimmek O."/>
            <person name="Nandakumar R."/>
            <person name="Gross R."/>
            <person name="Rosinus A."/>
            <person name="Keller H."/>
            <person name="Jagtap P."/>
            <person name="Linke B."/>
            <person name="Meyer F."/>
            <person name="Lederer H."/>
            <person name="Schuster S.C."/>
        </authorList>
    </citation>
    <scope>NUCLEOTIDE SEQUENCE [LARGE SCALE GENOMIC DNA]</scope>
    <source>
        <strain evidence="3">ATCC 29543 / DSM 1740 / CCUG 13145 / JCM 31913 / LMG 7466 / NCTC 11488 / FDC 602W</strain>
    </source>
</reference>
<keyword evidence="3" id="KW-1185">Reference proteome</keyword>
<evidence type="ECO:0008006" key="4">
    <source>
        <dbReference type="Google" id="ProtNLM"/>
    </source>
</evidence>
<dbReference type="STRING" id="273121.WS0300"/>
<sequence length="381" mass="43298">MAKIFFWIGIWLSLASAQGDSYMTHEVSLATPYLHEGIDYTARFYTKEQGSLEALEFKKPLFEGFRVEERGIKEGIKEGSYTRYELLYRLYPLQIGELEIPSPVVAVLKRSLESNAFLLTQTQSQRIEYQAKPLRISVKPLPPEAQGITLVGESTIEVRSEREAFAPSTPVGLWVKIRSQGFLEALPEPLFSLPHATLYTKESSYALGVDEEGNAVREFHAHLEVVAKEAVVIPPLVIHFFDPKEARLREARSETIELQLQPKEGVSQEEPRASASKPLERASLAWGEGMLFFGMGMVWGGFLLFFLLRSVRHTSSSKRSPSSLREFRDAKELLGMMLSSKEKSTRLKEAIEWLEERLYGPLKRPLSQQEIRSYLKEKGIL</sequence>
<keyword evidence="1" id="KW-0812">Transmembrane</keyword>
<proteinExistence type="predicted"/>